<evidence type="ECO:0008006" key="8">
    <source>
        <dbReference type="Google" id="ProtNLM"/>
    </source>
</evidence>
<evidence type="ECO:0000256" key="5">
    <source>
        <dbReference type="ARBA" id="ARBA00023098"/>
    </source>
</evidence>
<proteinExistence type="inferred from homology"/>
<dbReference type="PANTHER" id="PTHR43667">
    <property type="entry name" value="CYCLOPROPANE-FATTY-ACYL-PHOSPHOLIPID SYNTHASE"/>
    <property type="match status" value="1"/>
</dbReference>
<dbReference type="EMBL" id="CANHGI010000002">
    <property type="protein sequence ID" value="CAI5441791.1"/>
    <property type="molecule type" value="Genomic_DNA"/>
</dbReference>
<dbReference type="SUPFAM" id="SSF53335">
    <property type="entry name" value="S-adenosyl-L-methionine-dependent methyltransferases"/>
    <property type="match status" value="1"/>
</dbReference>
<keyword evidence="2" id="KW-0489">Methyltransferase</keyword>
<dbReference type="GO" id="GO:0008610">
    <property type="term" value="P:lipid biosynthetic process"/>
    <property type="evidence" value="ECO:0007669"/>
    <property type="project" value="InterPro"/>
</dbReference>
<organism evidence="6 7">
    <name type="scientific">Caenorhabditis angaria</name>
    <dbReference type="NCBI Taxonomy" id="860376"/>
    <lineage>
        <taxon>Eukaryota</taxon>
        <taxon>Metazoa</taxon>
        <taxon>Ecdysozoa</taxon>
        <taxon>Nematoda</taxon>
        <taxon>Chromadorea</taxon>
        <taxon>Rhabditida</taxon>
        <taxon>Rhabditina</taxon>
        <taxon>Rhabditomorpha</taxon>
        <taxon>Rhabditoidea</taxon>
        <taxon>Rhabditidae</taxon>
        <taxon>Peloderinae</taxon>
        <taxon>Caenorhabditis</taxon>
    </lineage>
</organism>
<dbReference type="Gene3D" id="3.40.50.150">
    <property type="entry name" value="Vaccinia Virus protein VP39"/>
    <property type="match status" value="1"/>
</dbReference>
<accession>A0A9P1MZC7</accession>
<comment type="caution">
    <text evidence="6">The sequence shown here is derived from an EMBL/GenBank/DDBJ whole genome shotgun (WGS) entry which is preliminary data.</text>
</comment>
<keyword evidence="5" id="KW-0443">Lipid metabolism</keyword>
<name>A0A9P1MZC7_9PELO</name>
<dbReference type="Proteomes" id="UP001152747">
    <property type="component" value="Unassembled WGS sequence"/>
</dbReference>
<reference evidence="6" key="1">
    <citation type="submission" date="2022-11" db="EMBL/GenBank/DDBJ databases">
        <authorList>
            <person name="Kikuchi T."/>
        </authorList>
    </citation>
    <scope>NUCLEOTIDE SEQUENCE</scope>
    <source>
        <strain evidence="6">PS1010</strain>
    </source>
</reference>
<dbReference type="Pfam" id="PF02353">
    <property type="entry name" value="CMAS"/>
    <property type="match status" value="1"/>
</dbReference>
<evidence type="ECO:0000313" key="6">
    <source>
        <dbReference type="EMBL" id="CAI5441791.1"/>
    </source>
</evidence>
<dbReference type="GO" id="GO:0008168">
    <property type="term" value="F:methyltransferase activity"/>
    <property type="evidence" value="ECO:0007669"/>
    <property type="project" value="UniProtKB-KW"/>
</dbReference>
<evidence type="ECO:0000256" key="4">
    <source>
        <dbReference type="ARBA" id="ARBA00022691"/>
    </source>
</evidence>
<sequence>MSTSTRQKLSERDEPPKSTFPLYFFIVSNICVPAIKKFFKWFLAKSTEQLIVTVPDVKFNETFGLKDETNNNDRPQPVHLTIMNPVHFCWLLLLDPKMGLGETYMANDWKASPNPTELLRLLIRAKRQTAAARKAQNGGESPKSSSLTSQLSSAFVAVIRYIAKCINYIQHTWQENSLTQSTKNIEAHYDLGNDMFKLFLDKSMTYSCALFDDIKPVTNFDFDVLEKAQYKKMDRLIEQLELKAEDHVLEIGCGWGAAAIRAVQKTGCKWTGITISKEQLEWGRKKVVEAGLESRIDLRFQDYRLVKEKYTRVLSIEMIEAVGEKYLPQYFQIINDVLEDGGIFALQGIICPDAYYDQYKKSSDYIKKYIFPGGHLPSLGAIASSLPKTMKQTDLFSMGHHYSMTLEHWFFAWMKAQPEIESMRLPSDFHRRWQFYFCLCAALFSYDNIDVVQMTFKKDK</sequence>
<keyword evidence="4" id="KW-0949">S-adenosyl-L-methionine</keyword>
<evidence type="ECO:0000256" key="2">
    <source>
        <dbReference type="ARBA" id="ARBA00022603"/>
    </source>
</evidence>
<dbReference type="InterPro" id="IPR003333">
    <property type="entry name" value="CMAS"/>
</dbReference>
<keyword evidence="3" id="KW-0808">Transferase</keyword>
<evidence type="ECO:0000256" key="3">
    <source>
        <dbReference type="ARBA" id="ARBA00022679"/>
    </source>
</evidence>
<dbReference type="OrthoDB" id="8300214at2759"/>
<keyword evidence="7" id="KW-1185">Reference proteome</keyword>
<dbReference type="AlphaFoldDB" id="A0A9P1MZC7"/>
<dbReference type="InterPro" id="IPR029063">
    <property type="entry name" value="SAM-dependent_MTases_sf"/>
</dbReference>
<evidence type="ECO:0000313" key="7">
    <source>
        <dbReference type="Proteomes" id="UP001152747"/>
    </source>
</evidence>
<gene>
    <name evidence="6" type="ORF">CAMP_LOCUS4428</name>
</gene>
<dbReference type="PANTHER" id="PTHR43667:SF2">
    <property type="entry name" value="FATTY ACID C-METHYL TRANSFERASE"/>
    <property type="match status" value="1"/>
</dbReference>
<dbReference type="GO" id="GO:0032259">
    <property type="term" value="P:methylation"/>
    <property type="evidence" value="ECO:0007669"/>
    <property type="project" value="UniProtKB-KW"/>
</dbReference>
<dbReference type="PIRSF" id="PIRSF003085">
    <property type="entry name" value="CMAS"/>
    <property type="match status" value="1"/>
</dbReference>
<comment type="similarity">
    <text evidence="1">Belongs to the CFA/CMAS family.</text>
</comment>
<evidence type="ECO:0000256" key="1">
    <source>
        <dbReference type="ARBA" id="ARBA00010815"/>
    </source>
</evidence>
<protein>
    <recommendedName>
        <fullName evidence="8">Cyclopropane-fatty-acyl-phospholipid synthase</fullName>
    </recommendedName>
</protein>
<dbReference type="CDD" id="cd02440">
    <property type="entry name" value="AdoMet_MTases"/>
    <property type="match status" value="1"/>
</dbReference>
<dbReference type="InterPro" id="IPR050723">
    <property type="entry name" value="CFA/CMAS"/>
</dbReference>